<feature type="compositionally biased region" description="Basic and acidic residues" evidence="6">
    <location>
        <begin position="164"/>
        <end position="179"/>
    </location>
</feature>
<keyword evidence="2" id="KW-0863">Zinc-finger</keyword>
<gene>
    <name evidence="8" type="ORF">QVD17_15913</name>
</gene>
<keyword evidence="1" id="KW-0479">Metal-binding</keyword>
<evidence type="ECO:0000256" key="4">
    <source>
        <dbReference type="ARBA" id="ARBA00023015"/>
    </source>
</evidence>
<keyword evidence="9" id="KW-1185">Reference proteome</keyword>
<keyword evidence="4" id="KW-0805">Transcription regulation</keyword>
<dbReference type="InterPro" id="IPR013083">
    <property type="entry name" value="Znf_RING/FYVE/PHD"/>
</dbReference>
<evidence type="ECO:0000259" key="7">
    <source>
        <dbReference type="Pfam" id="PF23121"/>
    </source>
</evidence>
<evidence type="ECO:0000256" key="1">
    <source>
        <dbReference type="ARBA" id="ARBA00022723"/>
    </source>
</evidence>
<reference evidence="8" key="1">
    <citation type="journal article" date="2023" name="bioRxiv">
        <title>Improved chromosome-level genome assembly for marigold (Tagetes erecta).</title>
        <authorList>
            <person name="Jiang F."/>
            <person name="Yuan L."/>
            <person name="Wang S."/>
            <person name="Wang H."/>
            <person name="Xu D."/>
            <person name="Wang A."/>
            <person name="Fan W."/>
        </authorList>
    </citation>
    <scope>NUCLEOTIDE SEQUENCE</scope>
    <source>
        <strain evidence="8">WSJ</strain>
        <tissue evidence="8">Leaf</tissue>
    </source>
</reference>
<dbReference type="InterPro" id="IPR049914">
    <property type="entry name" value="PHD1-3/5-6"/>
</dbReference>
<evidence type="ECO:0000256" key="6">
    <source>
        <dbReference type="SAM" id="MobiDB-lite"/>
    </source>
</evidence>
<dbReference type="Proteomes" id="UP001229421">
    <property type="component" value="Unassembled WGS sequence"/>
</dbReference>
<dbReference type="InterPro" id="IPR056280">
    <property type="entry name" value="AIPP2-like_SPOC"/>
</dbReference>
<dbReference type="InterPro" id="IPR011011">
    <property type="entry name" value="Znf_FYVE_PHD"/>
</dbReference>
<feature type="region of interest" description="Disordered" evidence="6">
    <location>
        <begin position="147"/>
        <end position="243"/>
    </location>
</feature>
<evidence type="ECO:0000256" key="2">
    <source>
        <dbReference type="ARBA" id="ARBA00022771"/>
    </source>
</evidence>
<dbReference type="Pfam" id="PF23121">
    <property type="entry name" value="SPOC_AIPP2"/>
    <property type="match status" value="1"/>
</dbReference>
<feature type="compositionally biased region" description="Polar residues" evidence="6">
    <location>
        <begin position="204"/>
        <end position="217"/>
    </location>
</feature>
<evidence type="ECO:0000256" key="3">
    <source>
        <dbReference type="ARBA" id="ARBA00022833"/>
    </source>
</evidence>
<dbReference type="GO" id="GO:0140566">
    <property type="term" value="F:histone reader activity"/>
    <property type="evidence" value="ECO:0007669"/>
    <property type="project" value="InterPro"/>
</dbReference>
<evidence type="ECO:0000313" key="8">
    <source>
        <dbReference type="EMBL" id="KAK1427230.1"/>
    </source>
</evidence>
<dbReference type="SUPFAM" id="SSF57903">
    <property type="entry name" value="FYVE/PHD zinc finger"/>
    <property type="match status" value="1"/>
</dbReference>
<feature type="domain" description="AIPP2-like SPOC-like" evidence="7">
    <location>
        <begin position="307"/>
        <end position="431"/>
    </location>
</feature>
<dbReference type="CDD" id="cd15489">
    <property type="entry name" value="PHD_SF"/>
    <property type="match status" value="1"/>
</dbReference>
<organism evidence="8 9">
    <name type="scientific">Tagetes erecta</name>
    <name type="common">African marigold</name>
    <dbReference type="NCBI Taxonomy" id="13708"/>
    <lineage>
        <taxon>Eukaryota</taxon>
        <taxon>Viridiplantae</taxon>
        <taxon>Streptophyta</taxon>
        <taxon>Embryophyta</taxon>
        <taxon>Tracheophyta</taxon>
        <taxon>Spermatophyta</taxon>
        <taxon>Magnoliopsida</taxon>
        <taxon>eudicotyledons</taxon>
        <taxon>Gunneridae</taxon>
        <taxon>Pentapetalae</taxon>
        <taxon>asterids</taxon>
        <taxon>campanulids</taxon>
        <taxon>Asterales</taxon>
        <taxon>Asteraceae</taxon>
        <taxon>Asteroideae</taxon>
        <taxon>Heliantheae alliance</taxon>
        <taxon>Tageteae</taxon>
        <taxon>Tagetes</taxon>
    </lineage>
</organism>
<dbReference type="PANTHER" id="PTHR33304">
    <property type="match status" value="1"/>
</dbReference>
<dbReference type="GO" id="GO:0034244">
    <property type="term" value="P:negative regulation of transcription elongation by RNA polymerase II"/>
    <property type="evidence" value="ECO:0007669"/>
    <property type="project" value="InterPro"/>
</dbReference>
<comment type="caution">
    <text evidence="8">The sequence shown here is derived from an EMBL/GenBank/DDBJ whole genome shotgun (WGS) entry which is preliminary data.</text>
</comment>
<dbReference type="EMBL" id="JAUHHV010000004">
    <property type="protein sequence ID" value="KAK1427230.1"/>
    <property type="molecule type" value="Genomic_DNA"/>
</dbReference>
<feature type="compositionally biased region" description="Basic and acidic residues" evidence="6">
    <location>
        <begin position="220"/>
        <end position="231"/>
    </location>
</feature>
<accession>A0AAD8NT24</accession>
<proteinExistence type="predicted"/>
<protein>
    <recommendedName>
        <fullName evidence="7">AIPP2-like SPOC-like domain-containing protein</fullName>
    </recommendedName>
</protein>
<dbReference type="PANTHER" id="PTHR33304:SF36">
    <property type="entry name" value="GB|AAF26970.1-RELATED"/>
    <property type="match status" value="1"/>
</dbReference>
<evidence type="ECO:0000313" key="9">
    <source>
        <dbReference type="Proteomes" id="UP001229421"/>
    </source>
</evidence>
<dbReference type="GO" id="GO:0008270">
    <property type="term" value="F:zinc ion binding"/>
    <property type="evidence" value="ECO:0007669"/>
    <property type="project" value="UniProtKB-KW"/>
</dbReference>
<keyword evidence="5" id="KW-0804">Transcription</keyword>
<feature type="compositionally biased region" description="Polar residues" evidence="6">
    <location>
        <begin position="182"/>
        <end position="194"/>
    </location>
</feature>
<evidence type="ECO:0000256" key="5">
    <source>
        <dbReference type="ARBA" id="ARBA00023163"/>
    </source>
</evidence>
<keyword evidence="3" id="KW-0862">Zinc</keyword>
<sequence length="489" mass="55437">MTTPCDICGDPGVIEAIITCCQCKVAHEHLYCMRVFTIQAPPFWRCEECVENKQVPSVTTDKEQKIQTVSSIMPRTTLVVEGPNKKHIASHLNFKEKRVDKGKTKYLSCDEAVKLSSGSMKPNYSPNKESHSAHAMSKSVLPLRVFQPSTGSKGETVPECYSPTRERTPIKSPQEERRFKPNLQQPVFQQSSSPKGKAVLPFQNRGNVTPPATSSVPSRGDQRTTPEREMKTTNTDLPTSKKEADISRHIEVPKLLVKLEKTETQSGCKNYADMEAGRSDAGKPDLTCGLPVSKICDPYVPSLNSYWKGSFHLSNWPQKFNDAFKAHPPSRIHYKVHETLMKMPENICFELVPHHEIRLEIFPADRDDIALYFFPRFKRSEDDLSIIDFIWRQNLVMKSNVDGVELLVLSSRVLPSHSQEFQGNYFLWGVFRCLKTVKKVAAKRPLTEEDRKPFDDVPPGFKKIHADVSLDFKKTCDDVPPGFEKICKP</sequence>
<name>A0AAD8NT24_TARER</name>
<dbReference type="Gene3D" id="3.30.40.10">
    <property type="entry name" value="Zinc/RING finger domain, C3HC4 (zinc finger)"/>
    <property type="match status" value="1"/>
</dbReference>
<dbReference type="AlphaFoldDB" id="A0AAD8NT24"/>